<dbReference type="EMBL" id="JAUESC010000002">
    <property type="protein sequence ID" value="KAK0604257.1"/>
    <property type="molecule type" value="Genomic_DNA"/>
</dbReference>
<comment type="caution">
    <text evidence="2">The sequence shown here is derived from an EMBL/GenBank/DDBJ whole genome shotgun (WGS) entry which is preliminary data.</text>
</comment>
<dbReference type="PANTHER" id="PTHR48449">
    <property type="entry name" value="DUF1985 DOMAIN-CONTAINING PROTEIN"/>
    <property type="match status" value="1"/>
</dbReference>
<reference evidence="2" key="2">
    <citation type="submission" date="2023-06" db="EMBL/GenBank/DDBJ databases">
        <authorList>
            <person name="Swenson N.G."/>
            <person name="Wegrzyn J.L."/>
            <person name="Mcevoy S.L."/>
        </authorList>
    </citation>
    <scope>NUCLEOTIDE SEQUENCE</scope>
    <source>
        <strain evidence="2">NS2018</strain>
        <tissue evidence="2">Leaf</tissue>
    </source>
</reference>
<name>A0AA39W5E6_ACESA</name>
<evidence type="ECO:0000313" key="3">
    <source>
        <dbReference type="Proteomes" id="UP001168877"/>
    </source>
</evidence>
<dbReference type="InterPro" id="IPR015410">
    <property type="entry name" value="DUF1985"/>
</dbReference>
<organism evidence="2 3">
    <name type="scientific">Acer saccharum</name>
    <name type="common">Sugar maple</name>
    <dbReference type="NCBI Taxonomy" id="4024"/>
    <lineage>
        <taxon>Eukaryota</taxon>
        <taxon>Viridiplantae</taxon>
        <taxon>Streptophyta</taxon>
        <taxon>Embryophyta</taxon>
        <taxon>Tracheophyta</taxon>
        <taxon>Spermatophyta</taxon>
        <taxon>Magnoliopsida</taxon>
        <taxon>eudicotyledons</taxon>
        <taxon>Gunneridae</taxon>
        <taxon>Pentapetalae</taxon>
        <taxon>rosids</taxon>
        <taxon>malvids</taxon>
        <taxon>Sapindales</taxon>
        <taxon>Sapindaceae</taxon>
        <taxon>Hippocastanoideae</taxon>
        <taxon>Acereae</taxon>
        <taxon>Acer</taxon>
    </lineage>
</organism>
<evidence type="ECO:0000313" key="2">
    <source>
        <dbReference type="EMBL" id="KAK0604257.1"/>
    </source>
</evidence>
<dbReference type="Proteomes" id="UP001168877">
    <property type="component" value="Unassembled WGS sequence"/>
</dbReference>
<dbReference type="Pfam" id="PF09331">
    <property type="entry name" value="DUF1985"/>
    <property type="match status" value="1"/>
</dbReference>
<evidence type="ECO:0000259" key="1">
    <source>
        <dbReference type="Pfam" id="PF09331"/>
    </source>
</evidence>
<keyword evidence="3" id="KW-1185">Reference proteome</keyword>
<feature type="domain" description="DUF1985" evidence="1">
    <location>
        <begin position="68"/>
        <end position="144"/>
    </location>
</feature>
<gene>
    <name evidence="2" type="ORF">LWI29_013821</name>
</gene>
<proteinExistence type="predicted"/>
<accession>A0AA39W5E6</accession>
<protein>
    <recommendedName>
        <fullName evidence="1">DUF1985 domain-containing protein</fullName>
    </recommendedName>
</protein>
<dbReference type="AlphaFoldDB" id="A0AA39W5E6"/>
<dbReference type="PANTHER" id="PTHR48449:SF1">
    <property type="entry name" value="DUF1985 DOMAIN-CONTAINING PROTEIN"/>
    <property type="match status" value="1"/>
</dbReference>
<reference evidence="2" key="1">
    <citation type="journal article" date="2022" name="Plant J.">
        <title>Strategies of tolerance reflected in two North American maple genomes.</title>
        <authorList>
            <person name="McEvoy S.L."/>
            <person name="Sezen U.U."/>
            <person name="Trouern-Trend A."/>
            <person name="McMahon S.M."/>
            <person name="Schaberg P.G."/>
            <person name="Yang J."/>
            <person name="Wegrzyn J.L."/>
            <person name="Swenson N.G."/>
        </authorList>
    </citation>
    <scope>NUCLEOTIDE SEQUENCE</scope>
    <source>
        <strain evidence="2">NS2018</strain>
    </source>
</reference>
<sequence>MGEEVELLVKVAEHFLVKINSTSSMAAIKLIKEKLTEAQLSLFRTTCFGKLLEMNNLKFSRQLVHNLLLKQIQSPVKSEMWFAVGGKTLRFSIQEFCLITDLECGPEPPVLSKEKWDGSGSFRSSMLNGEVRFNNKTWRQCSKLLLNLAANRNLECRGCFSC</sequence>